<dbReference type="PANTHER" id="PTHR24007">
    <property type="entry name" value="BRCA1-ASSOCIATED PROTEIN"/>
    <property type="match status" value="1"/>
</dbReference>
<feature type="compositionally biased region" description="Polar residues" evidence="1">
    <location>
        <begin position="228"/>
        <end position="240"/>
    </location>
</feature>
<accession>A0A813IIS0</accession>
<proteinExistence type="predicted"/>
<evidence type="ECO:0000256" key="1">
    <source>
        <dbReference type="SAM" id="MobiDB-lite"/>
    </source>
</evidence>
<dbReference type="AlphaFoldDB" id="A0A813IIS0"/>
<dbReference type="Pfam" id="PF07576">
    <property type="entry name" value="BRAP2"/>
    <property type="match status" value="1"/>
</dbReference>
<dbReference type="SUPFAM" id="SSF57850">
    <property type="entry name" value="RING/U-box"/>
    <property type="match status" value="1"/>
</dbReference>
<name>A0A813IIS0_POLGL</name>
<dbReference type="Proteomes" id="UP000626109">
    <property type="component" value="Unassembled WGS sequence"/>
</dbReference>
<organism evidence="3 4">
    <name type="scientific">Polarella glacialis</name>
    <name type="common">Dinoflagellate</name>
    <dbReference type="NCBI Taxonomy" id="89957"/>
    <lineage>
        <taxon>Eukaryota</taxon>
        <taxon>Sar</taxon>
        <taxon>Alveolata</taxon>
        <taxon>Dinophyceae</taxon>
        <taxon>Suessiales</taxon>
        <taxon>Suessiaceae</taxon>
        <taxon>Polarella</taxon>
    </lineage>
</organism>
<dbReference type="GO" id="GO:0005737">
    <property type="term" value="C:cytoplasm"/>
    <property type="evidence" value="ECO:0007669"/>
    <property type="project" value="TreeGrafter"/>
</dbReference>
<dbReference type="PANTHER" id="PTHR24007:SF7">
    <property type="entry name" value="BRCA1-ASSOCIATED PROTEIN"/>
    <property type="match status" value="1"/>
</dbReference>
<sequence>MSFSPSPTRRGAAARLEALSPTPLSSPAAEKVAVFEYWAGNPSVEIHHGHLVVAGASAASSSNSGPRAGSAAASCVALASSVPCHMSAPELCDFLGAFGAETHRRFRHCRVLHGKNTEEYMVALLMASPAEAASLIENFDCKRYNALEAGQCRLHRVLQSRHGAPSPSPSTGSELEGEPSRRARGSGAGGGAPPPGVSEEQGSPPAHLARRRSPVHFPPGFGSPAHGPSQQLHHPQPQALSQAFASQVAPLTPMMLPSPGPETCMSPSTSPPLPSAMAELRRVELDPSELDLFDSKMGQSVMSPPPTASCGNERAFCAVCLESIDPNPAGYQLSEMGGGVPLTILCGHTFHARCLAR</sequence>
<feature type="domain" description="BRCA1-associated 2/ETP1 RRM" evidence="2">
    <location>
        <begin position="80"/>
        <end position="158"/>
    </location>
</feature>
<gene>
    <name evidence="3" type="ORF">PGLA2088_LOCUS8233</name>
</gene>
<evidence type="ECO:0000313" key="3">
    <source>
        <dbReference type="EMBL" id="CAE8650407.1"/>
    </source>
</evidence>
<evidence type="ECO:0000313" key="4">
    <source>
        <dbReference type="Proteomes" id="UP000626109"/>
    </source>
</evidence>
<dbReference type="EMBL" id="CAJNNW010008806">
    <property type="protein sequence ID" value="CAE8650407.1"/>
    <property type="molecule type" value="Genomic_DNA"/>
</dbReference>
<evidence type="ECO:0000259" key="2">
    <source>
        <dbReference type="Pfam" id="PF07576"/>
    </source>
</evidence>
<dbReference type="GO" id="GO:0007265">
    <property type="term" value="P:Ras protein signal transduction"/>
    <property type="evidence" value="ECO:0007669"/>
    <property type="project" value="TreeGrafter"/>
</dbReference>
<protein>
    <recommendedName>
        <fullName evidence="2">BRCA1-associated 2/ETP1 RRM domain-containing protein</fullName>
    </recommendedName>
</protein>
<reference evidence="3" key="1">
    <citation type="submission" date="2021-02" db="EMBL/GenBank/DDBJ databases">
        <authorList>
            <person name="Dougan E. K."/>
            <person name="Rhodes N."/>
            <person name="Thang M."/>
            <person name="Chan C."/>
        </authorList>
    </citation>
    <scope>NUCLEOTIDE SEQUENCE</scope>
</reference>
<dbReference type="GO" id="GO:0061630">
    <property type="term" value="F:ubiquitin protein ligase activity"/>
    <property type="evidence" value="ECO:0007669"/>
    <property type="project" value="TreeGrafter"/>
</dbReference>
<dbReference type="GO" id="GO:0016567">
    <property type="term" value="P:protein ubiquitination"/>
    <property type="evidence" value="ECO:0007669"/>
    <property type="project" value="TreeGrafter"/>
</dbReference>
<comment type="caution">
    <text evidence="3">The sequence shown here is derived from an EMBL/GenBank/DDBJ whole genome shotgun (WGS) entry which is preliminary data.</text>
</comment>
<feature type="region of interest" description="Disordered" evidence="1">
    <location>
        <begin position="159"/>
        <end position="240"/>
    </location>
</feature>
<feature type="non-terminal residue" evidence="3">
    <location>
        <position position="1"/>
    </location>
</feature>
<dbReference type="InterPro" id="IPR011422">
    <property type="entry name" value="BRAP2/ETP1_RRM"/>
</dbReference>